<keyword evidence="3 11" id="KW-0597">Phosphoprotein</keyword>
<dbReference type="Gene3D" id="3.30.565.10">
    <property type="entry name" value="Histidine kinase-like ATPase, C-terminal domain"/>
    <property type="match status" value="1"/>
</dbReference>
<keyword evidence="6" id="KW-0418">Kinase</keyword>
<accession>A0A9X2JAM1</accession>
<dbReference type="InterPro" id="IPR011123">
    <property type="entry name" value="Y_Y_Y"/>
</dbReference>
<dbReference type="GO" id="GO:0000155">
    <property type="term" value="F:phosphorelay sensor kinase activity"/>
    <property type="evidence" value="ECO:0007669"/>
    <property type="project" value="InterPro"/>
</dbReference>
<dbReference type="InterPro" id="IPR013783">
    <property type="entry name" value="Ig-like_fold"/>
</dbReference>
<dbReference type="Pfam" id="PF07495">
    <property type="entry name" value="Y_Y_Y"/>
    <property type="match status" value="1"/>
</dbReference>
<dbReference type="PROSITE" id="PS50110">
    <property type="entry name" value="RESPONSE_REGULATORY"/>
    <property type="match status" value="1"/>
</dbReference>
<feature type="domain" description="Histidine kinase" evidence="13">
    <location>
        <begin position="868"/>
        <end position="1091"/>
    </location>
</feature>
<dbReference type="SUPFAM" id="SSF47384">
    <property type="entry name" value="Homodimeric domain of signal transducing histidine kinase"/>
    <property type="match status" value="1"/>
</dbReference>
<keyword evidence="9" id="KW-0805">Transcription regulation</keyword>
<dbReference type="InterPro" id="IPR015943">
    <property type="entry name" value="WD40/YVTN_repeat-like_dom_sf"/>
</dbReference>
<evidence type="ECO:0000256" key="11">
    <source>
        <dbReference type="PROSITE-ProRule" id="PRU00169"/>
    </source>
</evidence>
<evidence type="ECO:0000259" key="13">
    <source>
        <dbReference type="PROSITE" id="PS50109"/>
    </source>
</evidence>
<dbReference type="PANTHER" id="PTHR43547:SF2">
    <property type="entry name" value="HYBRID SIGNAL TRANSDUCTION HISTIDINE KINASE C"/>
    <property type="match status" value="1"/>
</dbReference>
<evidence type="ECO:0000256" key="3">
    <source>
        <dbReference type="ARBA" id="ARBA00022553"/>
    </source>
</evidence>
<dbReference type="FunFam" id="2.60.40.10:FF:000791">
    <property type="entry name" value="Two-component system sensor histidine kinase/response regulator"/>
    <property type="match status" value="1"/>
</dbReference>
<sequence length="1384" mass="157944">MRIRFNLTVLLIIILNTYALAQNGQYQFLHLDIHKGLSHNEVNCIFKDSKGFMWFGTMSGLNRYDGYKFKTFRHNLRDTTSINDDYIANIFEGPGNKLWVQTRTGYNIYDPLTESFNRNIQPVLAEIDIKDIAIKEIRKDAKGSFWFLSQQSGLYKYNPQSKELIRYTNNRSNLNSPDASLITGLAENKQGNLWIIHANGVVELLNTKTDKVISRIYPFGKPLGQASDFRIFVDTQDDLWVYNYSSPQGVVYYNLVSKTFLPINKDSGSIKLNSNLVNGIVQDATGVIWIGTDHGGINLIDKKTFKVRYLLNKEDDNKSIGQNSVITIYKDDTGIIWAGTFKKGISYYHENIIQFPLYKRRQTDKSSLPYEDVNRFVEDAKGNIWIGTNGGGLIYFNRKDGTFTQYLHNAANPNSLSNDVIVGMFIDREQKLWIGTYYGGLDCYDGKKFTHYRHNENNPNSLSDDRVWDILEDSQGRLWVGTLSGGLDQLDRKTKTFKHFNPRVPNTVRSNYISSLLEDKLGNIWIGTSEGFDVLDNQSGKFFHYGHVEGDPKSLSNNNVITFLEDVSGRVWVATRDGLNVFDTKRNRIATLDTRNGLPENTIVAILEDANKNVWVSTPNGIAKICITVNPKKELSFLIKKYDEQDGLQGRAFNERSALRTSKGELIFGGGNGFNLFNPADIKSTQNTDPVLLTDLQVFNKSVEIGNKANGKILLKKSISETDDIVINYNENVFSLEFAALNFTHPDKVTYAYILEGFDKDWLIADGETRKATYTNLDAGDYVFRVKTISSDNALGGKELTLKIKVLPPFWKSPLAYGIYFLALVGLVFYIRKRGIEKIRQKFKLEQERQQAHRMHELDMMKIKFFTNVSHEFRTPLSLILAPLDKMLKQTNNKDEIVQLQLINRNAKRLLNMVNQLLDFRKMEVREHKLYPRRGDIIQLIKESSYSFTDMADKKNINFKFTSDIQSLITECDHEKLERILFNLLSNAFKFTPENGEISVTVNLIESTENSAEKALEIQVKDNGIGIEQDKQQQIFDQFFQNEVPGSIVNQGSGIGLAITKEFVRLHKGSITVESEPGEGSCFTVRLPLKKADMQTVKQSDDEGAMNEEPEITEENKLELGSKKATLLLVEDNEDFRFYLKDNLKQYFNIIEASNGKEGWQKALSQHPNLIVSDITMPEMNGIELCGKIKNDKRTTHIPVILLTALIGEDQLLKGLETGASDYMTKPFNFEVLLSKIRNLLYQQESLRKTFQKQVEVKPTEIKIDSLDEKFIQNVLQVVEKNISNSEFSVEELSAEVNMSRVALYKKILTITGKTPIEFIKSIRLNRATQLLEKSQLTVSEIAYEVGFSNPKYFTKIFKAEFGIIPSVYASEKKKFEEEEHSDQ</sequence>
<evidence type="ECO:0000256" key="1">
    <source>
        <dbReference type="ARBA" id="ARBA00000085"/>
    </source>
</evidence>
<dbReference type="InterPro" id="IPR036890">
    <property type="entry name" value="HATPase_C_sf"/>
</dbReference>
<evidence type="ECO:0000256" key="6">
    <source>
        <dbReference type="ARBA" id="ARBA00022777"/>
    </source>
</evidence>
<dbReference type="InterPro" id="IPR003594">
    <property type="entry name" value="HATPase_dom"/>
</dbReference>
<keyword evidence="8" id="KW-0902">Two-component regulatory system</keyword>
<organism evidence="15 16">
    <name type="scientific">Solitalea agri</name>
    <dbReference type="NCBI Taxonomy" id="2953739"/>
    <lineage>
        <taxon>Bacteria</taxon>
        <taxon>Pseudomonadati</taxon>
        <taxon>Bacteroidota</taxon>
        <taxon>Sphingobacteriia</taxon>
        <taxon>Sphingobacteriales</taxon>
        <taxon>Sphingobacteriaceae</taxon>
        <taxon>Solitalea</taxon>
    </lineage>
</organism>
<keyword evidence="16" id="KW-1185">Reference proteome</keyword>
<dbReference type="InterPro" id="IPR018060">
    <property type="entry name" value="HTH_AraC"/>
</dbReference>
<dbReference type="Gene3D" id="2.130.10.10">
    <property type="entry name" value="YVTN repeat-like/Quinoprotein amine dehydrogenase"/>
    <property type="match status" value="2"/>
</dbReference>
<dbReference type="GO" id="GO:0005524">
    <property type="term" value="F:ATP binding"/>
    <property type="evidence" value="ECO:0007669"/>
    <property type="project" value="UniProtKB-KW"/>
</dbReference>
<dbReference type="FunFam" id="1.10.287.130:FF:000045">
    <property type="entry name" value="Two-component system sensor histidine kinase/response regulator"/>
    <property type="match status" value="1"/>
</dbReference>
<comment type="catalytic activity">
    <reaction evidence="1">
        <text>ATP + protein L-histidine = ADP + protein N-phospho-L-histidine.</text>
        <dbReference type="EC" id="2.7.13.3"/>
    </reaction>
</comment>
<gene>
    <name evidence="15" type="ORF">NF867_01700</name>
</gene>
<dbReference type="Pfam" id="PF07494">
    <property type="entry name" value="Reg_prop"/>
    <property type="match status" value="7"/>
</dbReference>
<dbReference type="InterPro" id="IPR001789">
    <property type="entry name" value="Sig_transdc_resp-reg_receiver"/>
</dbReference>
<evidence type="ECO:0000313" key="16">
    <source>
        <dbReference type="Proteomes" id="UP001155182"/>
    </source>
</evidence>
<name>A0A9X2JAM1_9SPHI</name>
<dbReference type="InterPro" id="IPR004358">
    <property type="entry name" value="Sig_transdc_His_kin-like_C"/>
</dbReference>
<dbReference type="InterPro" id="IPR036097">
    <property type="entry name" value="HisK_dim/P_sf"/>
</dbReference>
<keyword evidence="7 15" id="KW-0067">ATP-binding</keyword>
<dbReference type="InterPro" id="IPR011110">
    <property type="entry name" value="Reg_prop"/>
</dbReference>
<evidence type="ECO:0000256" key="4">
    <source>
        <dbReference type="ARBA" id="ARBA00022679"/>
    </source>
</evidence>
<dbReference type="Gene3D" id="3.40.50.2300">
    <property type="match status" value="1"/>
</dbReference>
<evidence type="ECO:0000256" key="7">
    <source>
        <dbReference type="ARBA" id="ARBA00022840"/>
    </source>
</evidence>
<evidence type="ECO:0000256" key="2">
    <source>
        <dbReference type="ARBA" id="ARBA00012438"/>
    </source>
</evidence>
<dbReference type="EC" id="2.7.13.3" evidence="2"/>
<evidence type="ECO:0000313" key="15">
    <source>
        <dbReference type="EMBL" id="MCO4291577.1"/>
    </source>
</evidence>
<dbReference type="InterPro" id="IPR003661">
    <property type="entry name" value="HisK_dim/P_dom"/>
</dbReference>
<keyword evidence="4" id="KW-0808">Transferase</keyword>
<dbReference type="SUPFAM" id="SSF55874">
    <property type="entry name" value="ATPase domain of HSP90 chaperone/DNA topoisomerase II/histidine kinase"/>
    <property type="match status" value="1"/>
</dbReference>
<dbReference type="SUPFAM" id="SSF63829">
    <property type="entry name" value="Calcium-dependent phosphotriesterase"/>
    <property type="match status" value="3"/>
</dbReference>
<evidence type="ECO:0000259" key="12">
    <source>
        <dbReference type="PROSITE" id="PS01124"/>
    </source>
</evidence>
<dbReference type="CDD" id="cd00082">
    <property type="entry name" value="HisKA"/>
    <property type="match status" value="1"/>
</dbReference>
<dbReference type="Proteomes" id="UP001155182">
    <property type="component" value="Unassembled WGS sequence"/>
</dbReference>
<dbReference type="GO" id="GO:0043565">
    <property type="term" value="F:sequence-specific DNA binding"/>
    <property type="evidence" value="ECO:0007669"/>
    <property type="project" value="InterPro"/>
</dbReference>
<dbReference type="SUPFAM" id="SSF46689">
    <property type="entry name" value="Homeodomain-like"/>
    <property type="match status" value="1"/>
</dbReference>
<dbReference type="PROSITE" id="PS50109">
    <property type="entry name" value="HIS_KIN"/>
    <property type="match status" value="1"/>
</dbReference>
<feature type="domain" description="Response regulatory" evidence="14">
    <location>
        <begin position="1126"/>
        <end position="1241"/>
    </location>
</feature>
<dbReference type="PROSITE" id="PS01124">
    <property type="entry name" value="HTH_ARAC_FAMILY_2"/>
    <property type="match status" value="1"/>
</dbReference>
<dbReference type="InterPro" id="IPR005467">
    <property type="entry name" value="His_kinase_dom"/>
</dbReference>
<dbReference type="PRINTS" id="PR00344">
    <property type="entry name" value="BCTRLSENSOR"/>
</dbReference>
<feature type="domain" description="HTH araC/xylS-type" evidence="12">
    <location>
        <begin position="1273"/>
        <end position="1372"/>
    </location>
</feature>
<dbReference type="Gene3D" id="2.60.40.10">
    <property type="entry name" value="Immunoglobulins"/>
    <property type="match status" value="1"/>
</dbReference>
<dbReference type="EMBL" id="JAMWYS010000006">
    <property type="protein sequence ID" value="MCO4291577.1"/>
    <property type="molecule type" value="Genomic_DNA"/>
</dbReference>
<keyword evidence="5" id="KW-0547">Nucleotide-binding</keyword>
<proteinExistence type="predicted"/>
<dbReference type="SMART" id="SM00388">
    <property type="entry name" value="HisKA"/>
    <property type="match status" value="1"/>
</dbReference>
<reference evidence="15" key="1">
    <citation type="submission" date="2022-06" db="EMBL/GenBank/DDBJ databases">
        <title>Solitalea sp. MAHUQ-68 isolated from rhizospheric soil.</title>
        <authorList>
            <person name="Huq M.A."/>
        </authorList>
    </citation>
    <scope>NUCLEOTIDE SEQUENCE</scope>
    <source>
        <strain evidence="15">MAHUQ-68</strain>
    </source>
</reference>
<evidence type="ECO:0000256" key="5">
    <source>
        <dbReference type="ARBA" id="ARBA00022741"/>
    </source>
</evidence>
<dbReference type="RefSeq" id="WP_252585813.1">
    <property type="nucleotide sequence ID" value="NZ_JAMWYS010000006.1"/>
</dbReference>
<dbReference type="Pfam" id="PF12833">
    <property type="entry name" value="HTH_18"/>
    <property type="match status" value="1"/>
</dbReference>
<evidence type="ECO:0000256" key="8">
    <source>
        <dbReference type="ARBA" id="ARBA00023012"/>
    </source>
</evidence>
<dbReference type="SUPFAM" id="SSF52172">
    <property type="entry name" value="CheY-like"/>
    <property type="match status" value="1"/>
</dbReference>
<protein>
    <recommendedName>
        <fullName evidence="2">histidine kinase</fullName>
        <ecNumber evidence="2">2.7.13.3</ecNumber>
    </recommendedName>
</protein>
<dbReference type="Pfam" id="PF00512">
    <property type="entry name" value="HisKA"/>
    <property type="match status" value="1"/>
</dbReference>
<dbReference type="SMART" id="SM00342">
    <property type="entry name" value="HTH_ARAC"/>
    <property type="match status" value="1"/>
</dbReference>
<dbReference type="Gene3D" id="1.10.10.60">
    <property type="entry name" value="Homeodomain-like"/>
    <property type="match status" value="2"/>
</dbReference>
<feature type="modified residue" description="4-aspartylphosphate" evidence="11">
    <location>
        <position position="1174"/>
    </location>
</feature>
<dbReference type="InterPro" id="IPR011006">
    <property type="entry name" value="CheY-like_superfamily"/>
</dbReference>
<dbReference type="CDD" id="cd17574">
    <property type="entry name" value="REC_OmpR"/>
    <property type="match status" value="1"/>
</dbReference>
<dbReference type="FunFam" id="3.30.565.10:FF:000037">
    <property type="entry name" value="Hybrid sensor histidine kinase/response regulator"/>
    <property type="match status" value="1"/>
</dbReference>
<dbReference type="Pfam" id="PF02518">
    <property type="entry name" value="HATPase_c"/>
    <property type="match status" value="1"/>
</dbReference>
<comment type="caution">
    <text evidence="15">The sequence shown here is derived from an EMBL/GenBank/DDBJ whole genome shotgun (WGS) entry which is preliminary data.</text>
</comment>
<dbReference type="SMART" id="SM00387">
    <property type="entry name" value="HATPase_c"/>
    <property type="match status" value="1"/>
</dbReference>
<dbReference type="PANTHER" id="PTHR43547">
    <property type="entry name" value="TWO-COMPONENT HISTIDINE KINASE"/>
    <property type="match status" value="1"/>
</dbReference>
<dbReference type="Gene3D" id="1.10.287.130">
    <property type="match status" value="1"/>
</dbReference>
<dbReference type="SMART" id="SM00448">
    <property type="entry name" value="REC"/>
    <property type="match status" value="1"/>
</dbReference>
<dbReference type="Pfam" id="PF00072">
    <property type="entry name" value="Response_reg"/>
    <property type="match status" value="1"/>
</dbReference>
<evidence type="ECO:0000259" key="14">
    <source>
        <dbReference type="PROSITE" id="PS50110"/>
    </source>
</evidence>
<keyword evidence="10" id="KW-0804">Transcription</keyword>
<dbReference type="GO" id="GO:0003700">
    <property type="term" value="F:DNA-binding transcription factor activity"/>
    <property type="evidence" value="ECO:0007669"/>
    <property type="project" value="InterPro"/>
</dbReference>
<evidence type="ECO:0000256" key="9">
    <source>
        <dbReference type="ARBA" id="ARBA00023015"/>
    </source>
</evidence>
<evidence type="ECO:0000256" key="10">
    <source>
        <dbReference type="ARBA" id="ARBA00023163"/>
    </source>
</evidence>
<dbReference type="InterPro" id="IPR009057">
    <property type="entry name" value="Homeodomain-like_sf"/>
</dbReference>